<protein>
    <submittedName>
        <fullName evidence="1">Uncharacterized protein</fullName>
    </submittedName>
</protein>
<keyword evidence="2" id="KW-1185">Reference proteome</keyword>
<evidence type="ECO:0000313" key="1">
    <source>
        <dbReference type="EMBL" id="GIY96581.1"/>
    </source>
</evidence>
<gene>
    <name evidence="1" type="ORF">CEXT_143411</name>
</gene>
<dbReference type="AlphaFoldDB" id="A0AAV4XNL6"/>
<organism evidence="1 2">
    <name type="scientific">Caerostris extrusa</name>
    <name type="common">Bark spider</name>
    <name type="synonym">Caerostris bankana</name>
    <dbReference type="NCBI Taxonomy" id="172846"/>
    <lineage>
        <taxon>Eukaryota</taxon>
        <taxon>Metazoa</taxon>
        <taxon>Ecdysozoa</taxon>
        <taxon>Arthropoda</taxon>
        <taxon>Chelicerata</taxon>
        <taxon>Arachnida</taxon>
        <taxon>Araneae</taxon>
        <taxon>Araneomorphae</taxon>
        <taxon>Entelegynae</taxon>
        <taxon>Araneoidea</taxon>
        <taxon>Araneidae</taxon>
        <taxon>Caerostris</taxon>
    </lineage>
</organism>
<proteinExistence type="predicted"/>
<name>A0AAV4XNL6_CAEEX</name>
<dbReference type="Proteomes" id="UP001054945">
    <property type="component" value="Unassembled WGS sequence"/>
</dbReference>
<evidence type="ECO:0000313" key="2">
    <source>
        <dbReference type="Proteomes" id="UP001054945"/>
    </source>
</evidence>
<comment type="caution">
    <text evidence="1">The sequence shown here is derived from an EMBL/GenBank/DDBJ whole genome shotgun (WGS) entry which is preliminary data.</text>
</comment>
<dbReference type="EMBL" id="BPLR01018064">
    <property type="protein sequence ID" value="GIY96581.1"/>
    <property type="molecule type" value="Genomic_DNA"/>
</dbReference>
<accession>A0AAV4XNL6</accession>
<reference evidence="1 2" key="1">
    <citation type="submission" date="2021-06" db="EMBL/GenBank/DDBJ databases">
        <title>Caerostris extrusa draft genome.</title>
        <authorList>
            <person name="Kono N."/>
            <person name="Arakawa K."/>
        </authorList>
    </citation>
    <scope>NUCLEOTIDE SEQUENCE [LARGE SCALE GENOMIC DNA]</scope>
</reference>
<sequence length="80" mass="9405">MMGRYEGFAEPNRDADGAAMRALVREAVCFGSTTVNEPIHYGVQTEDSQMSEMYRRGIRWNRDERKTEFLLKTRRNMKLK</sequence>